<evidence type="ECO:0000256" key="2">
    <source>
        <dbReference type="ARBA" id="ARBA00023002"/>
    </source>
</evidence>
<evidence type="ECO:0000256" key="1">
    <source>
        <dbReference type="ARBA" id="ARBA00009986"/>
    </source>
</evidence>
<accession>A0ABV6UUT8</accession>
<dbReference type="EMBL" id="JBHEZZ010000019">
    <property type="protein sequence ID" value="MFC1405224.1"/>
    <property type="molecule type" value="Genomic_DNA"/>
</dbReference>
<evidence type="ECO:0000256" key="3">
    <source>
        <dbReference type="PROSITE-ProRule" id="PRU10007"/>
    </source>
</evidence>
<evidence type="ECO:0000259" key="5">
    <source>
        <dbReference type="Pfam" id="PF00171"/>
    </source>
</evidence>
<evidence type="ECO:0000313" key="7">
    <source>
        <dbReference type="Proteomes" id="UP001592528"/>
    </source>
</evidence>
<dbReference type="InterPro" id="IPR029510">
    <property type="entry name" value="Ald_DH_CS_GLU"/>
</dbReference>
<keyword evidence="2 4" id="KW-0560">Oxidoreductase</keyword>
<feature type="domain" description="Aldehyde dehydrogenase" evidence="5">
    <location>
        <begin position="15"/>
        <end position="483"/>
    </location>
</feature>
<keyword evidence="7" id="KW-1185">Reference proteome</keyword>
<dbReference type="PANTHER" id="PTHR42804">
    <property type="entry name" value="ALDEHYDE DEHYDROGENASE"/>
    <property type="match status" value="1"/>
</dbReference>
<feature type="active site" evidence="3">
    <location>
        <position position="257"/>
    </location>
</feature>
<evidence type="ECO:0000256" key="4">
    <source>
        <dbReference type="RuleBase" id="RU003345"/>
    </source>
</evidence>
<dbReference type="Gene3D" id="3.40.309.10">
    <property type="entry name" value="Aldehyde Dehydrogenase, Chain A, domain 2"/>
    <property type="match status" value="1"/>
</dbReference>
<dbReference type="InterPro" id="IPR016163">
    <property type="entry name" value="Ald_DH_C"/>
</dbReference>
<dbReference type="InterPro" id="IPR016162">
    <property type="entry name" value="Ald_DH_N"/>
</dbReference>
<protein>
    <submittedName>
        <fullName evidence="6">Aldehyde dehydrogenase family protein</fullName>
    </submittedName>
</protein>
<dbReference type="SUPFAM" id="SSF53720">
    <property type="entry name" value="ALDH-like"/>
    <property type="match status" value="1"/>
</dbReference>
<dbReference type="CDD" id="cd07089">
    <property type="entry name" value="ALDH_CddD-AldA-like"/>
    <property type="match status" value="1"/>
</dbReference>
<reference evidence="6 7" key="1">
    <citation type="submission" date="2024-09" db="EMBL/GenBank/DDBJ databases">
        <authorList>
            <person name="Lee S.D."/>
        </authorList>
    </citation>
    <scope>NUCLEOTIDE SEQUENCE [LARGE SCALE GENOMIC DNA]</scope>
    <source>
        <strain evidence="6 7">N1-5</strain>
    </source>
</reference>
<dbReference type="InterPro" id="IPR016161">
    <property type="entry name" value="Ald_DH/histidinol_DH"/>
</dbReference>
<sequence length="488" mass="51515">MAAQAHRKLYIDGQWQDSAADGVLTVLNPATEETIATVPDATVGDVDRAVAAARRAFDEGPWPTMSVRERSGLMLRMADALERRSDELKELAVREAGSTRALADTLQVTVPLQHFRDMAERVLGQFPFEQPMHPTLGPTLAQGVVRREPYGVAALVSAYNFPLYLNILKLAPALAAGCTTVLKPAPTTPLAALVLGEAADEAGLPPGVLNIVTGDIAAGQALTTHPGVDIVSFTGSDSVGRLIYAQAAPTLKKVVLELGGKSANIICPDADLDRVVPNVVNGMTAHAGQGCSLLTRTLVHESRLDELVERVTKALAQVRVGDPADPATTMGPLISAAQRGKVEALIGVGEQEGARIVHGGGRPAGLDRGFFVEPTLFVDVDNSMTIAQKEFFGPVGVVIGYKDEDHAVRLANESEFGLGGGVWAADPVHAYRIATRIRAGMVYINGGGAGSSPHTAFGGYKQSGLGLERGEYGLEEFLHSKSVIWSAR</sequence>
<dbReference type="Proteomes" id="UP001592528">
    <property type="component" value="Unassembled WGS sequence"/>
</dbReference>
<dbReference type="PANTHER" id="PTHR42804:SF1">
    <property type="entry name" value="ALDEHYDE DEHYDROGENASE-RELATED"/>
    <property type="match status" value="1"/>
</dbReference>
<evidence type="ECO:0000313" key="6">
    <source>
        <dbReference type="EMBL" id="MFC1405224.1"/>
    </source>
</evidence>
<dbReference type="InterPro" id="IPR015590">
    <property type="entry name" value="Aldehyde_DH_dom"/>
</dbReference>
<dbReference type="RefSeq" id="WP_030258498.1">
    <property type="nucleotide sequence ID" value="NZ_JBHEZZ010000019.1"/>
</dbReference>
<comment type="similarity">
    <text evidence="1 4">Belongs to the aldehyde dehydrogenase family.</text>
</comment>
<dbReference type="Pfam" id="PF00171">
    <property type="entry name" value="Aldedh"/>
    <property type="match status" value="1"/>
</dbReference>
<gene>
    <name evidence="6" type="ORF">ACEZDJ_28470</name>
</gene>
<name>A0ABV6UUT8_9ACTN</name>
<comment type="caution">
    <text evidence="6">The sequence shown here is derived from an EMBL/GenBank/DDBJ whole genome shotgun (WGS) entry which is preliminary data.</text>
</comment>
<proteinExistence type="inferred from homology"/>
<organism evidence="6 7">
    <name type="scientific">Streptacidiphilus cavernicola</name>
    <dbReference type="NCBI Taxonomy" id="3342716"/>
    <lineage>
        <taxon>Bacteria</taxon>
        <taxon>Bacillati</taxon>
        <taxon>Actinomycetota</taxon>
        <taxon>Actinomycetes</taxon>
        <taxon>Kitasatosporales</taxon>
        <taxon>Streptomycetaceae</taxon>
        <taxon>Streptacidiphilus</taxon>
    </lineage>
</organism>
<dbReference type="Gene3D" id="3.40.605.10">
    <property type="entry name" value="Aldehyde Dehydrogenase, Chain A, domain 1"/>
    <property type="match status" value="1"/>
</dbReference>
<dbReference type="PROSITE" id="PS00687">
    <property type="entry name" value="ALDEHYDE_DEHYDR_GLU"/>
    <property type="match status" value="1"/>
</dbReference>